<evidence type="ECO:0000313" key="4">
    <source>
        <dbReference type="EMBL" id="SHI54974.1"/>
    </source>
</evidence>
<dbReference type="RefSeq" id="WP_073004147.1">
    <property type="nucleotide sequence ID" value="NZ_FQZO01000001.1"/>
</dbReference>
<dbReference type="AlphaFoldDB" id="A0A1M6C2J1"/>
<dbReference type="Gene3D" id="3.40.50.1980">
    <property type="entry name" value="Nitrogenase molybdenum iron protein domain"/>
    <property type="match status" value="2"/>
</dbReference>
<dbReference type="GO" id="GO:0071281">
    <property type="term" value="P:cellular response to iron ion"/>
    <property type="evidence" value="ECO:0007669"/>
    <property type="project" value="TreeGrafter"/>
</dbReference>
<dbReference type="PANTHER" id="PTHR30535:SF34">
    <property type="entry name" value="MOLYBDATE-BINDING PROTEIN MOLA"/>
    <property type="match status" value="1"/>
</dbReference>
<reference evidence="4 5" key="1">
    <citation type="submission" date="2016-11" db="EMBL/GenBank/DDBJ databases">
        <authorList>
            <person name="Jaros S."/>
            <person name="Januszkiewicz K."/>
            <person name="Wedrychowicz H."/>
        </authorList>
    </citation>
    <scope>NUCLEOTIDE SEQUENCE [LARGE SCALE GENOMIC DNA]</scope>
    <source>
        <strain evidence="4 5">DSM 21864</strain>
    </source>
</reference>
<protein>
    <submittedName>
        <fullName evidence="4">Iron complex transport system substrate-binding protein</fullName>
    </submittedName>
</protein>
<evidence type="ECO:0000313" key="5">
    <source>
        <dbReference type="Proteomes" id="UP000184080"/>
    </source>
</evidence>
<organism evidence="4 5">
    <name type="scientific">Clostridium amylolyticum</name>
    <dbReference type="NCBI Taxonomy" id="1121298"/>
    <lineage>
        <taxon>Bacteria</taxon>
        <taxon>Bacillati</taxon>
        <taxon>Bacillota</taxon>
        <taxon>Clostridia</taxon>
        <taxon>Eubacteriales</taxon>
        <taxon>Clostridiaceae</taxon>
        <taxon>Clostridium</taxon>
    </lineage>
</organism>
<gene>
    <name evidence="4" type="ORF">SAMN05444401_0971</name>
</gene>
<dbReference type="STRING" id="1121298.SAMN05444401_0971"/>
<name>A0A1M6C2J1_9CLOT</name>
<keyword evidence="5" id="KW-1185">Reference proteome</keyword>
<dbReference type="Pfam" id="PF01497">
    <property type="entry name" value="Peripla_BP_2"/>
    <property type="match status" value="1"/>
</dbReference>
<sequence>MKIFKKGLILFVALMFFFTGCAAAVKSENKQENSNIKVVTTYKPATDIVLALGGKDKLVGVSDGGKKDPVMVKLDESWASKLAEVGSKKNGVNIEQIVALKPDVVILYPTKESDDTVKKLAEHKIKVISINPESISLLKDDIIKVGEAIGESENAKKLVDYYKEKTEYVAKKLQGVRDKKTVYLAGANGILSTTSGDFYQHEMIEAAGGINVSAKLKGGWNDVSVEQLIAWNPEVITSVMYCKDGSPAQIMEKKELQSIRAIKDKKVYQVPSNITPWDMPQPSSILAILWMSKTLYPEDFKDLDMQQGANDFYKKFYGKSFEELGGTLVGENNTRK</sequence>
<dbReference type="PROSITE" id="PS50983">
    <property type="entry name" value="FE_B12_PBP"/>
    <property type="match status" value="1"/>
</dbReference>
<evidence type="ECO:0000256" key="2">
    <source>
        <dbReference type="SAM" id="SignalP"/>
    </source>
</evidence>
<feature type="domain" description="Fe/B12 periplasmic-binding" evidence="3">
    <location>
        <begin position="37"/>
        <end position="299"/>
    </location>
</feature>
<dbReference type="EMBL" id="FQZO01000001">
    <property type="protein sequence ID" value="SHI54974.1"/>
    <property type="molecule type" value="Genomic_DNA"/>
</dbReference>
<proteinExistence type="inferred from homology"/>
<evidence type="ECO:0000256" key="1">
    <source>
        <dbReference type="ARBA" id="ARBA00008814"/>
    </source>
</evidence>
<evidence type="ECO:0000259" key="3">
    <source>
        <dbReference type="PROSITE" id="PS50983"/>
    </source>
</evidence>
<dbReference type="PANTHER" id="PTHR30535">
    <property type="entry name" value="VITAMIN B12-BINDING PROTEIN"/>
    <property type="match status" value="1"/>
</dbReference>
<comment type="similarity">
    <text evidence="1">Belongs to the bacterial solute-binding protein 8 family.</text>
</comment>
<dbReference type="SUPFAM" id="SSF53807">
    <property type="entry name" value="Helical backbone' metal receptor"/>
    <property type="match status" value="1"/>
</dbReference>
<dbReference type="OrthoDB" id="9787830at2"/>
<accession>A0A1M6C2J1</accession>
<keyword evidence="2" id="KW-0732">Signal</keyword>
<dbReference type="Gene3D" id="1.20.58.2180">
    <property type="match status" value="1"/>
</dbReference>
<feature type="chain" id="PRO_5038508257" evidence="2">
    <location>
        <begin position="24"/>
        <end position="336"/>
    </location>
</feature>
<dbReference type="Proteomes" id="UP000184080">
    <property type="component" value="Unassembled WGS sequence"/>
</dbReference>
<dbReference type="PROSITE" id="PS51257">
    <property type="entry name" value="PROKAR_LIPOPROTEIN"/>
    <property type="match status" value="1"/>
</dbReference>
<dbReference type="InterPro" id="IPR002491">
    <property type="entry name" value="ABC_transptr_periplasmic_BD"/>
</dbReference>
<feature type="signal peptide" evidence="2">
    <location>
        <begin position="1"/>
        <end position="23"/>
    </location>
</feature>
<dbReference type="InterPro" id="IPR050902">
    <property type="entry name" value="ABC_Transporter_SBP"/>
</dbReference>